<evidence type="ECO:0000313" key="15">
    <source>
        <dbReference type="Proteomes" id="UP000822476"/>
    </source>
</evidence>
<evidence type="ECO:0000256" key="2">
    <source>
        <dbReference type="ARBA" id="ARBA00004922"/>
    </source>
</evidence>
<evidence type="ECO:0000256" key="7">
    <source>
        <dbReference type="ARBA" id="ARBA00022692"/>
    </source>
</evidence>
<dbReference type="InterPro" id="IPR003378">
    <property type="entry name" value="Fringe-like_glycosylTrfase"/>
</dbReference>
<sequence>MVKPKLKKTVRVWIALLKVAIGVLAGYLILVVKNHHKRSQNILLRSPVTFIQTHYSGLLQSTGLTTLEVSEPSKIRILCYINTYPANYHKKAEHTHQTWARKCTGHLYTSTQHDPVLPVAVLNLSVAETRNHLWSKMRAVLRHIYQYADQYDFFLKADDDTYVVMENMLAMLRSYSPEDRFMLGHLFPARQGRLCAPHTC</sequence>
<keyword evidence="10 12" id="KW-1133">Transmembrane helix</keyword>
<keyword evidence="8" id="KW-0547">Nucleotide-binding</keyword>
<proteinExistence type="inferred from homology"/>
<keyword evidence="11 12" id="KW-0472">Membrane</keyword>
<evidence type="ECO:0000313" key="14">
    <source>
        <dbReference type="EMBL" id="KAF7257700.1"/>
    </source>
</evidence>
<dbReference type="Pfam" id="PF02434">
    <property type="entry name" value="Fringe"/>
    <property type="match status" value="1"/>
</dbReference>
<dbReference type="GO" id="GO:0016263">
    <property type="term" value="F:glycoprotein-N-acetylgalactosamine 3-beta-galactosyltransferase activity"/>
    <property type="evidence" value="ECO:0007669"/>
    <property type="project" value="UniProtKB-EC"/>
</dbReference>
<dbReference type="PANTHER" id="PTHR23033:SF14">
    <property type="entry name" value="GLYCOPROTEIN-N-ACETYLGALACTOSAMINE 3-BETA-GALACTOSYLTRANSFERASE 1-RELATED"/>
    <property type="match status" value="1"/>
</dbReference>
<keyword evidence="7 12" id="KW-0812">Transmembrane</keyword>
<evidence type="ECO:0000256" key="6">
    <source>
        <dbReference type="ARBA" id="ARBA00022679"/>
    </source>
</evidence>
<keyword evidence="15" id="KW-1185">Reference proteome</keyword>
<dbReference type="AlphaFoldDB" id="A0A8S9YX05"/>
<dbReference type="EMBL" id="JTDE01002200">
    <property type="protein sequence ID" value="KAF7257700.1"/>
    <property type="molecule type" value="Genomic_DNA"/>
</dbReference>
<keyword evidence="9" id="KW-0735">Signal-anchor</keyword>
<evidence type="ECO:0000256" key="9">
    <source>
        <dbReference type="ARBA" id="ARBA00022968"/>
    </source>
</evidence>
<dbReference type="EC" id="2.4.1.122" evidence="4"/>
<keyword evidence="6" id="KW-0808">Transferase</keyword>
<comment type="similarity">
    <text evidence="3">Belongs to the glycosyltransferase 31 family. Beta3-Gal-T subfamily.</text>
</comment>
<dbReference type="InterPro" id="IPR026050">
    <property type="entry name" value="C1GALT1/C1GALT1_chp1"/>
</dbReference>
<evidence type="ECO:0000256" key="10">
    <source>
        <dbReference type="ARBA" id="ARBA00022989"/>
    </source>
</evidence>
<evidence type="ECO:0000256" key="3">
    <source>
        <dbReference type="ARBA" id="ARBA00006462"/>
    </source>
</evidence>
<evidence type="ECO:0000259" key="13">
    <source>
        <dbReference type="Pfam" id="PF02434"/>
    </source>
</evidence>
<feature type="domain" description="Fringe-like glycosyltransferase" evidence="13">
    <location>
        <begin position="88"/>
        <end position="186"/>
    </location>
</feature>
<dbReference type="PANTHER" id="PTHR23033">
    <property type="entry name" value="BETA1,3-GALACTOSYLTRANSFERASE"/>
    <property type="match status" value="1"/>
</dbReference>
<organism evidence="14 15">
    <name type="scientific">Paragonimus skrjabini miyazakii</name>
    <dbReference type="NCBI Taxonomy" id="59628"/>
    <lineage>
        <taxon>Eukaryota</taxon>
        <taxon>Metazoa</taxon>
        <taxon>Spiralia</taxon>
        <taxon>Lophotrochozoa</taxon>
        <taxon>Platyhelminthes</taxon>
        <taxon>Trematoda</taxon>
        <taxon>Digenea</taxon>
        <taxon>Plagiorchiida</taxon>
        <taxon>Troglotremata</taxon>
        <taxon>Troglotrematidae</taxon>
        <taxon>Paragonimus</taxon>
    </lineage>
</organism>
<evidence type="ECO:0000256" key="8">
    <source>
        <dbReference type="ARBA" id="ARBA00022741"/>
    </source>
</evidence>
<name>A0A8S9YX05_9TREM</name>
<dbReference type="Proteomes" id="UP000822476">
    <property type="component" value="Unassembled WGS sequence"/>
</dbReference>
<evidence type="ECO:0000256" key="11">
    <source>
        <dbReference type="ARBA" id="ARBA00023136"/>
    </source>
</evidence>
<keyword evidence="5" id="KW-0328">Glycosyltransferase</keyword>
<dbReference type="Gene3D" id="3.90.550.50">
    <property type="match status" value="1"/>
</dbReference>
<comment type="pathway">
    <text evidence="2">Protein modification; protein glycosylation.</text>
</comment>
<reference evidence="14" key="1">
    <citation type="submission" date="2019-07" db="EMBL/GenBank/DDBJ databases">
        <title>Annotation for the trematode Paragonimus miyazaki's.</title>
        <authorList>
            <person name="Choi Y.-J."/>
        </authorList>
    </citation>
    <scope>NUCLEOTIDE SEQUENCE</scope>
    <source>
        <strain evidence="14">Japan</strain>
    </source>
</reference>
<evidence type="ECO:0000256" key="12">
    <source>
        <dbReference type="SAM" id="Phobius"/>
    </source>
</evidence>
<comment type="caution">
    <text evidence="14">The sequence shown here is derived from an EMBL/GenBank/DDBJ whole genome shotgun (WGS) entry which is preliminary data.</text>
</comment>
<feature type="transmembrane region" description="Helical" evidence="12">
    <location>
        <begin position="12"/>
        <end position="32"/>
    </location>
</feature>
<comment type="subcellular location">
    <subcellularLocation>
        <location evidence="1">Membrane</location>
        <topology evidence="1">Single-pass type II membrane protein</topology>
    </subcellularLocation>
</comment>
<evidence type="ECO:0000256" key="1">
    <source>
        <dbReference type="ARBA" id="ARBA00004606"/>
    </source>
</evidence>
<protein>
    <recommendedName>
        <fullName evidence="4">N-acetylgalactosaminide beta-1,3-galactosyltransferase</fullName>
        <ecNumber evidence="4">2.4.1.122</ecNumber>
    </recommendedName>
</protein>
<evidence type="ECO:0000256" key="4">
    <source>
        <dbReference type="ARBA" id="ARBA00012557"/>
    </source>
</evidence>
<evidence type="ECO:0000256" key="5">
    <source>
        <dbReference type="ARBA" id="ARBA00022676"/>
    </source>
</evidence>
<gene>
    <name evidence="14" type="ORF">EG68_06365</name>
</gene>
<dbReference type="GO" id="GO:0000166">
    <property type="term" value="F:nucleotide binding"/>
    <property type="evidence" value="ECO:0007669"/>
    <property type="project" value="UniProtKB-KW"/>
</dbReference>
<dbReference type="GO" id="GO:0016020">
    <property type="term" value="C:membrane"/>
    <property type="evidence" value="ECO:0007669"/>
    <property type="project" value="UniProtKB-SubCell"/>
</dbReference>
<accession>A0A8S9YX05</accession>
<dbReference type="OrthoDB" id="414175at2759"/>